<dbReference type="PROSITE" id="PS51257">
    <property type="entry name" value="PROKAR_LIPOPROTEIN"/>
    <property type="match status" value="1"/>
</dbReference>
<accession>A0A1E7NG81</accession>
<evidence type="ECO:0008006" key="4">
    <source>
        <dbReference type="Google" id="ProtNLM"/>
    </source>
</evidence>
<name>A0A1E7NG81_KITAU</name>
<feature type="chain" id="PRO_5039133292" description="Proteinase inhibitor I42 chagasin domain-containing protein" evidence="1">
    <location>
        <begin position="29"/>
        <end position="152"/>
    </location>
</feature>
<evidence type="ECO:0000256" key="1">
    <source>
        <dbReference type="SAM" id="SignalP"/>
    </source>
</evidence>
<evidence type="ECO:0000313" key="2">
    <source>
        <dbReference type="EMBL" id="OEV39682.1"/>
    </source>
</evidence>
<comment type="caution">
    <text evidence="2">The sequence shown here is derived from an EMBL/GenBank/DDBJ whole genome shotgun (WGS) entry which is preliminary data.</text>
</comment>
<reference evidence="2" key="1">
    <citation type="submission" date="2016-08" db="EMBL/GenBank/DDBJ databases">
        <title>Sequencing, Assembly and Comparative Genomics of S. aureofaciens ATCC 10762.</title>
        <authorList>
            <person name="Gradnigo J.S."/>
            <person name="Johnson N."/>
            <person name="Somerville G.A."/>
        </authorList>
    </citation>
    <scope>NUCLEOTIDE SEQUENCE [LARGE SCALE GENOMIC DNA]</scope>
    <source>
        <strain evidence="2">ATCC 10762</strain>
    </source>
</reference>
<dbReference type="Proteomes" id="UP000037395">
    <property type="component" value="Unassembled WGS sequence"/>
</dbReference>
<evidence type="ECO:0000313" key="3">
    <source>
        <dbReference type="Proteomes" id="UP000037395"/>
    </source>
</evidence>
<keyword evidence="1" id="KW-0732">Signal</keyword>
<dbReference type="OrthoDB" id="4247884at2"/>
<dbReference type="EMBL" id="JPRF03000001">
    <property type="protein sequence ID" value="OEV39682.1"/>
    <property type="molecule type" value="Genomic_DNA"/>
</dbReference>
<organism evidence="2 3">
    <name type="scientific">Kitasatospora aureofaciens</name>
    <name type="common">Streptomyces aureofaciens</name>
    <dbReference type="NCBI Taxonomy" id="1894"/>
    <lineage>
        <taxon>Bacteria</taxon>
        <taxon>Bacillati</taxon>
        <taxon>Actinomycetota</taxon>
        <taxon>Actinomycetes</taxon>
        <taxon>Kitasatosporales</taxon>
        <taxon>Streptomycetaceae</taxon>
        <taxon>Kitasatospora</taxon>
    </lineage>
</organism>
<sequence length="152" mass="14758">MNLRRPAALALTCAAALLALTGCGSKGAATAASAPAPTTTALSTPAAVTADEHANHTTLKVAAGATVSIQLHGTYWSAVSSSAGDVLASVGAPTTAPSPSCRPGGGCGTVTTSFTARTAGTAHLTASRTACGEALNCSPDQRSYDVTVEVTG</sequence>
<dbReference type="AlphaFoldDB" id="A0A1E7NG81"/>
<proteinExistence type="predicted"/>
<feature type="signal peptide" evidence="1">
    <location>
        <begin position="1"/>
        <end position="28"/>
    </location>
</feature>
<protein>
    <recommendedName>
        <fullName evidence="4">Proteinase inhibitor I42 chagasin domain-containing protein</fullName>
    </recommendedName>
</protein>
<dbReference type="RefSeq" id="WP_030550414.1">
    <property type="nucleotide sequence ID" value="NZ_JBIWMM010000003.1"/>
</dbReference>
<keyword evidence="3" id="KW-1185">Reference proteome</keyword>
<gene>
    <name evidence="2" type="ORF">HS99_0003190</name>
</gene>